<dbReference type="Gene3D" id="6.10.340.10">
    <property type="match status" value="1"/>
</dbReference>
<dbReference type="Gene3D" id="3.30.565.10">
    <property type="entry name" value="Histidine kinase-like ATPase, C-terminal domain"/>
    <property type="match status" value="1"/>
</dbReference>
<reference evidence="9 10" key="1">
    <citation type="submission" date="2024-09" db="EMBL/GenBank/DDBJ databases">
        <authorList>
            <person name="Sun Q."/>
            <person name="Mori K."/>
        </authorList>
    </citation>
    <scope>NUCLEOTIDE SEQUENCE [LARGE SCALE GENOMIC DNA]</scope>
    <source>
        <strain evidence="9 10">JCM 12520</strain>
    </source>
</reference>
<dbReference type="Pfam" id="PF06580">
    <property type="entry name" value="His_kinase"/>
    <property type="match status" value="1"/>
</dbReference>
<evidence type="ECO:0000313" key="9">
    <source>
        <dbReference type="EMBL" id="MFB9753814.1"/>
    </source>
</evidence>
<keyword evidence="7" id="KW-0812">Transmembrane</keyword>
<protein>
    <submittedName>
        <fullName evidence="9">Sensor histidine kinase</fullName>
        <ecNumber evidence="9">2.7.13.3</ecNumber>
    </submittedName>
</protein>
<gene>
    <name evidence="9" type="ORF">ACFFNY_19775</name>
</gene>
<dbReference type="InterPro" id="IPR036890">
    <property type="entry name" value="HATPase_C_sf"/>
</dbReference>
<keyword evidence="9" id="KW-0418">Kinase</keyword>
<accession>A0ABV5VZT6</accession>
<dbReference type="PANTHER" id="PTHR34220">
    <property type="entry name" value="SENSOR HISTIDINE KINASE YPDA"/>
    <property type="match status" value="1"/>
</dbReference>
<dbReference type="PROSITE" id="PS50885">
    <property type="entry name" value="HAMP"/>
    <property type="match status" value="1"/>
</dbReference>
<sequence>MRPRNLSVIMVLCLVGINALFLTTVTTISYRIYSQITFEEVSEAKLTLMNETVNQVSTYMKGLSQFALYLVSNEFVIASLSEPPASSFDAVNKQRDLTTFATQVLAMNRAIHSIEMYTDRFESFPIYPNGWVFPLEVLKRQEQFSFFEQSDGAWLPQHLSEAYQVQVVSYIHRIHSLKGQTIGFVKLNILADHILVNNNRPTTPYQQLLLDIEGRLIASNAVGNGDSRLDGLLVEANEGEWFALARNTDQSNHYQIIKQQGKKYVAIVSALSPEQWRMMQLIPLDILLSKANKIGQYVAILGIGGLLLSIPLAFWIVRLMVSPIRNIIAGMRAVEDGNFEVRVKAFAVEEYAALSASFNKMAQRLQELLENLKREHKKKREVELHLLQSQIKPHFLYNTLDMIYWRALDYKADDIGMMINQLGKLFRIGLNGGHLYIKLRDELEHVKCYLRIQKARLHLKIDYNEDIPAALMGHYVPKIIFQPFIENSIMHGYGKNGEHSIVLEISGRIQGEPNRQWMELTIRDNGIGYRGNFDFTAFQGIGVRNVHERIQLYCGDDYGVRLSDHPLGGAVVTIRLPLIDSEDKLTDRLDGHHEFDSAQKRRISDESV</sequence>
<dbReference type="Proteomes" id="UP001589619">
    <property type="component" value="Unassembled WGS sequence"/>
</dbReference>
<evidence type="ECO:0000259" key="8">
    <source>
        <dbReference type="PROSITE" id="PS50885"/>
    </source>
</evidence>
<dbReference type="GO" id="GO:0004673">
    <property type="term" value="F:protein histidine kinase activity"/>
    <property type="evidence" value="ECO:0007669"/>
    <property type="project" value="UniProtKB-EC"/>
</dbReference>
<organism evidence="9 10">
    <name type="scientific">Paenibacillus hodogayensis</name>
    <dbReference type="NCBI Taxonomy" id="279208"/>
    <lineage>
        <taxon>Bacteria</taxon>
        <taxon>Bacillati</taxon>
        <taxon>Bacillota</taxon>
        <taxon>Bacilli</taxon>
        <taxon>Bacillales</taxon>
        <taxon>Paenibacillaceae</taxon>
        <taxon>Paenibacillus</taxon>
    </lineage>
</organism>
<evidence type="ECO:0000256" key="4">
    <source>
        <dbReference type="ARBA" id="ARBA00022679"/>
    </source>
</evidence>
<name>A0ABV5VZT6_9BACL</name>
<evidence type="ECO:0000256" key="1">
    <source>
        <dbReference type="ARBA" id="ARBA00004651"/>
    </source>
</evidence>
<dbReference type="SUPFAM" id="SSF158472">
    <property type="entry name" value="HAMP domain-like"/>
    <property type="match status" value="1"/>
</dbReference>
<feature type="transmembrane region" description="Helical" evidence="7">
    <location>
        <begin position="297"/>
        <end position="317"/>
    </location>
</feature>
<keyword evidence="7" id="KW-1133">Transmembrane helix</keyword>
<keyword evidence="6" id="KW-0175">Coiled coil</keyword>
<dbReference type="InterPro" id="IPR010559">
    <property type="entry name" value="Sig_transdc_His_kin_internal"/>
</dbReference>
<evidence type="ECO:0000256" key="3">
    <source>
        <dbReference type="ARBA" id="ARBA00022553"/>
    </source>
</evidence>
<evidence type="ECO:0000313" key="10">
    <source>
        <dbReference type="Proteomes" id="UP001589619"/>
    </source>
</evidence>
<keyword evidence="10" id="KW-1185">Reference proteome</keyword>
<dbReference type="PANTHER" id="PTHR34220:SF7">
    <property type="entry name" value="SENSOR HISTIDINE KINASE YPDA"/>
    <property type="match status" value="1"/>
</dbReference>
<dbReference type="EC" id="2.7.13.3" evidence="9"/>
<evidence type="ECO:0000256" key="6">
    <source>
        <dbReference type="SAM" id="Coils"/>
    </source>
</evidence>
<dbReference type="InterPro" id="IPR003660">
    <property type="entry name" value="HAMP_dom"/>
</dbReference>
<evidence type="ECO:0000256" key="5">
    <source>
        <dbReference type="ARBA" id="ARBA00023136"/>
    </source>
</evidence>
<dbReference type="SMART" id="SM00304">
    <property type="entry name" value="HAMP"/>
    <property type="match status" value="1"/>
</dbReference>
<proteinExistence type="predicted"/>
<keyword evidence="2" id="KW-1003">Cell membrane</keyword>
<comment type="subcellular location">
    <subcellularLocation>
        <location evidence="1">Cell membrane</location>
        <topology evidence="1">Multi-pass membrane protein</topology>
    </subcellularLocation>
</comment>
<dbReference type="SUPFAM" id="SSF55874">
    <property type="entry name" value="ATPase domain of HSP90 chaperone/DNA topoisomerase II/histidine kinase"/>
    <property type="match status" value="1"/>
</dbReference>
<dbReference type="InterPro" id="IPR050640">
    <property type="entry name" value="Bact_2-comp_sensor_kinase"/>
</dbReference>
<comment type="caution">
    <text evidence="9">The sequence shown here is derived from an EMBL/GenBank/DDBJ whole genome shotgun (WGS) entry which is preliminary data.</text>
</comment>
<dbReference type="RefSeq" id="WP_344915036.1">
    <property type="nucleotide sequence ID" value="NZ_BAAAYO010000014.1"/>
</dbReference>
<dbReference type="Pfam" id="PF00672">
    <property type="entry name" value="HAMP"/>
    <property type="match status" value="1"/>
</dbReference>
<keyword evidence="3" id="KW-0597">Phosphoprotein</keyword>
<feature type="coiled-coil region" evidence="6">
    <location>
        <begin position="351"/>
        <end position="385"/>
    </location>
</feature>
<evidence type="ECO:0000256" key="7">
    <source>
        <dbReference type="SAM" id="Phobius"/>
    </source>
</evidence>
<dbReference type="EMBL" id="JBHMAG010000013">
    <property type="protein sequence ID" value="MFB9753814.1"/>
    <property type="molecule type" value="Genomic_DNA"/>
</dbReference>
<feature type="domain" description="HAMP" evidence="8">
    <location>
        <begin position="318"/>
        <end position="370"/>
    </location>
</feature>
<dbReference type="CDD" id="cd06225">
    <property type="entry name" value="HAMP"/>
    <property type="match status" value="1"/>
</dbReference>
<keyword evidence="4 9" id="KW-0808">Transferase</keyword>
<keyword evidence="5 7" id="KW-0472">Membrane</keyword>
<evidence type="ECO:0000256" key="2">
    <source>
        <dbReference type="ARBA" id="ARBA00022475"/>
    </source>
</evidence>